<sequence>MQHKKLVVVNSHGEKLVGILHEVGSKQIVIVCHGFRSSKDRIPMVTLAAAFEKAGISAFRFDFAGNGGSEGSFQYGNYRREADDLHAVVEHFRRSGHIIAAIVGHSKGGNVVLLYASKYKDVPIVVNIAGRYNLERGIEGRLGKNYLERIKQDGYIDVRNKRGRFEFRVTEESLRDRLTTDIRTSCQTIPPNCRVLTVHGSRDETVSVEDAFEFAKCVPTHTLRVIEGADHEFTSHQRELASLVVAFVISTLSNEETGESPNRTMERPIRSRF</sequence>
<protein>
    <recommendedName>
        <fullName evidence="1">Serine aminopeptidase S33 domain-containing protein</fullName>
    </recommendedName>
</protein>
<dbReference type="Pfam" id="PF12146">
    <property type="entry name" value="Hydrolase_4"/>
    <property type="match status" value="1"/>
</dbReference>
<gene>
    <name evidence="2" type="ORF">CCAM_LOCUS2571</name>
</gene>
<name>A0A484K8C7_9ASTE</name>
<dbReference type="OrthoDB" id="9988524at2759"/>
<dbReference type="Gene3D" id="3.40.50.1820">
    <property type="entry name" value="alpha/beta hydrolase"/>
    <property type="match status" value="1"/>
</dbReference>
<dbReference type="EMBL" id="OOIL02000116">
    <property type="protein sequence ID" value="VFQ60795.1"/>
    <property type="molecule type" value="Genomic_DNA"/>
</dbReference>
<reference evidence="2 3" key="1">
    <citation type="submission" date="2018-04" db="EMBL/GenBank/DDBJ databases">
        <authorList>
            <person name="Vogel A."/>
        </authorList>
    </citation>
    <scope>NUCLEOTIDE SEQUENCE [LARGE SCALE GENOMIC DNA]</scope>
</reference>
<organism evidence="2 3">
    <name type="scientific">Cuscuta campestris</name>
    <dbReference type="NCBI Taxonomy" id="132261"/>
    <lineage>
        <taxon>Eukaryota</taxon>
        <taxon>Viridiplantae</taxon>
        <taxon>Streptophyta</taxon>
        <taxon>Embryophyta</taxon>
        <taxon>Tracheophyta</taxon>
        <taxon>Spermatophyta</taxon>
        <taxon>Magnoliopsida</taxon>
        <taxon>eudicotyledons</taxon>
        <taxon>Gunneridae</taxon>
        <taxon>Pentapetalae</taxon>
        <taxon>asterids</taxon>
        <taxon>lamiids</taxon>
        <taxon>Solanales</taxon>
        <taxon>Convolvulaceae</taxon>
        <taxon>Cuscuteae</taxon>
        <taxon>Cuscuta</taxon>
        <taxon>Cuscuta subgen. Grammica</taxon>
        <taxon>Cuscuta sect. Cleistogrammica</taxon>
    </lineage>
</organism>
<proteinExistence type="predicted"/>
<accession>A0A484K8C7</accession>
<dbReference type="InterPro" id="IPR029058">
    <property type="entry name" value="AB_hydrolase_fold"/>
</dbReference>
<keyword evidence="3" id="KW-1185">Reference proteome</keyword>
<evidence type="ECO:0000313" key="2">
    <source>
        <dbReference type="EMBL" id="VFQ60795.1"/>
    </source>
</evidence>
<dbReference type="Proteomes" id="UP000595140">
    <property type="component" value="Unassembled WGS sequence"/>
</dbReference>
<dbReference type="AlphaFoldDB" id="A0A484K8C7"/>
<evidence type="ECO:0000259" key="1">
    <source>
        <dbReference type="Pfam" id="PF12146"/>
    </source>
</evidence>
<evidence type="ECO:0000313" key="3">
    <source>
        <dbReference type="Proteomes" id="UP000595140"/>
    </source>
</evidence>
<dbReference type="PANTHER" id="PTHR42886:SF38">
    <property type="entry name" value="ALPHA_BETA-HYDROLASES SUPERFAMILY PROTEIN"/>
    <property type="match status" value="1"/>
</dbReference>
<dbReference type="InterPro" id="IPR022742">
    <property type="entry name" value="Hydrolase_4"/>
</dbReference>
<feature type="domain" description="Serine aminopeptidase S33" evidence="1">
    <location>
        <begin position="26"/>
        <end position="124"/>
    </location>
</feature>
<dbReference type="PANTHER" id="PTHR42886">
    <property type="entry name" value="RE40534P-RELATED"/>
    <property type="match status" value="1"/>
</dbReference>
<dbReference type="SUPFAM" id="SSF53474">
    <property type="entry name" value="alpha/beta-Hydrolases"/>
    <property type="match status" value="1"/>
</dbReference>